<sequence length="211" mass="24426">MFEVSAKIGAIALTYLSISEEEIVDVLREYLKVTGKKLATLEEKEVQLQILNTRIDRGRVPLKSIIDDIEPLLKKAIHSLKTQSNIRYFSCNAQDFPFKNKTGAEIDNWLQTILYPGLSLKERKIGYLLALENIVNDLEPAQKKSLALSILNSPDHFLKKERHFFRSLEYSNDTFSIYQLVKKLMLGEQIDDTLIIHDEEHHQDHVLSRYI</sequence>
<dbReference type="RefSeq" id="WP_058469129.1">
    <property type="nucleotide sequence ID" value="NZ_CAAAIX010000034.1"/>
</dbReference>
<keyword evidence="3" id="KW-1185">Reference proteome</keyword>
<dbReference type="OrthoDB" id="5654125at2"/>
<dbReference type="AlphaFoldDB" id="A0A377GKF4"/>
<reference evidence="1 3" key="1">
    <citation type="submission" date="2017-01" db="EMBL/GenBank/DDBJ databases">
        <authorList>
            <person name="Varghese N."/>
            <person name="Submissions S."/>
        </authorList>
    </citation>
    <scope>NUCLEOTIDE SEQUENCE [LARGE SCALE GENOMIC DNA]</scope>
    <source>
        <strain evidence="1 3">ATCC 33342</strain>
    </source>
</reference>
<dbReference type="Proteomes" id="UP000186808">
    <property type="component" value="Unassembled WGS sequence"/>
</dbReference>
<dbReference type="EMBL" id="UGGV01000001">
    <property type="protein sequence ID" value="STO24812.1"/>
    <property type="molecule type" value="Genomic_DNA"/>
</dbReference>
<accession>A0A377GKF4</accession>
<gene>
    <name evidence="2" type="ORF">NCTC11401_01630</name>
    <name evidence="1" type="ORF">SAMN05421777_11380</name>
</gene>
<protein>
    <submittedName>
        <fullName evidence="2">Uncharacterized protein</fullName>
    </submittedName>
</protein>
<proteinExistence type="predicted"/>
<dbReference type="EMBL" id="FTNL01000013">
    <property type="protein sequence ID" value="SIR49056.1"/>
    <property type="molecule type" value="Genomic_DNA"/>
</dbReference>
<name>A0A377GKF4_9GAMM</name>
<dbReference type="STRING" id="464.Lgor_2806"/>
<dbReference type="Proteomes" id="UP000254374">
    <property type="component" value="Unassembled WGS sequence"/>
</dbReference>
<evidence type="ECO:0000313" key="1">
    <source>
        <dbReference type="EMBL" id="SIR49056.1"/>
    </source>
</evidence>
<organism evidence="2 4">
    <name type="scientific">Fluoribacter gormanii</name>
    <dbReference type="NCBI Taxonomy" id="464"/>
    <lineage>
        <taxon>Bacteria</taxon>
        <taxon>Pseudomonadati</taxon>
        <taxon>Pseudomonadota</taxon>
        <taxon>Gammaproteobacteria</taxon>
        <taxon>Legionellales</taxon>
        <taxon>Legionellaceae</taxon>
        <taxon>Fluoribacter</taxon>
    </lineage>
</organism>
<evidence type="ECO:0000313" key="4">
    <source>
        <dbReference type="Proteomes" id="UP000254374"/>
    </source>
</evidence>
<reference evidence="2 4" key="2">
    <citation type="submission" date="2018-06" db="EMBL/GenBank/DDBJ databases">
        <authorList>
            <consortium name="Pathogen Informatics"/>
            <person name="Doyle S."/>
        </authorList>
    </citation>
    <scope>NUCLEOTIDE SEQUENCE [LARGE SCALE GENOMIC DNA]</scope>
    <source>
        <strain evidence="2 4">NCTC11401</strain>
    </source>
</reference>
<evidence type="ECO:0000313" key="2">
    <source>
        <dbReference type="EMBL" id="STO24812.1"/>
    </source>
</evidence>
<evidence type="ECO:0000313" key="3">
    <source>
        <dbReference type="Proteomes" id="UP000186808"/>
    </source>
</evidence>